<dbReference type="AlphaFoldDB" id="A0A1F6NAK7"/>
<dbReference type="Proteomes" id="UP000178726">
    <property type="component" value="Unassembled WGS sequence"/>
</dbReference>
<evidence type="ECO:0000256" key="1">
    <source>
        <dbReference type="SAM" id="Phobius"/>
    </source>
</evidence>
<feature type="transmembrane region" description="Helical" evidence="1">
    <location>
        <begin position="6"/>
        <end position="27"/>
    </location>
</feature>
<gene>
    <name evidence="2" type="ORF">A3I29_00700</name>
</gene>
<reference evidence="2 3" key="1">
    <citation type="journal article" date="2016" name="Nat. Commun.">
        <title>Thousands of microbial genomes shed light on interconnected biogeochemical processes in an aquifer system.</title>
        <authorList>
            <person name="Anantharaman K."/>
            <person name="Brown C.T."/>
            <person name="Hug L.A."/>
            <person name="Sharon I."/>
            <person name="Castelle C.J."/>
            <person name="Probst A.J."/>
            <person name="Thomas B.C."/>
            <person name="Singh A."/>
            <person name="Wilkins M.J."/>
            <person name="Karaoz U."/>
            <person name="Brodie E.L."/>
            <person name="Williams K.H."/>
            <person name="Hubbard S.S."/>
            <person name="Banfield J.F."/>
        </authorList>
    </citation>
    <scope>NUCLEOTIDE SEQUENCE [LARGE SCALE GENOMIC DNA]</scope>
</reference>
<keyword evidence="1" id="KW-0472">Membrane</keyword>
<accession>A0A1F6NAK7</accession>
<sequence length="75" mass="8602">MGFELRIVIGVLAFIYLLLVFKSAWYGQKAMIMLENRSSKPHAEARVEKVVFIKRNPGGRPLVSVYTFQPHNSHN</sequence>
<dbReference type="EMBL" id="MFQK01000032">
    <property type="protein sequence ID" value="OGH80743.1"/>
    <property type="molecule type" value="Genomic_DNA"/>
</dbReference>
<proteinExistence type="predicted"/>
<organism evidence="2 3">
    <name type="scientific">Candidatus Magasanikbacteria bacterium RIFCSPLOWO2_02_FULL_44_11</name>
    <dbReference type="NCBI Taxonomy" id="1798689"/>
    <lineage>
        <taxon>Bacteria</taxon>
        <taxon>Candidatus Magasanikiibacteriota</taxon>
    </lineage>
</organism>
<comment type="caution">
    <text evidence="2">The sequence shown here is derived from an EMBL/GenBank/DDBJ whole genome shotgun (WGS) entry which is preliminary data.</text>
</comment>
<keyword evidence="1" id="KW-0812">Transmembrane</keyword>
<name>A0A1F6NAK7_9BACT</name>
<keyword evidence="1" id="KW-1133">Transmembrane helix</keyword>
<evidence type="ECO:0000313" key="2">
    <source>
        <dbReference type="EMBL" id="OGH80743.1"/>
    </source>
</evidence>
<evidence type="ECO:0000313" key="3">
    <source>
        <dbReference type="Proteomes" id="UP000178726"/>
    </source>
</evidence>
<protein>
    <submittedName>
        <fullName evidence="2">Uncharacterized protein</fullName>
    </submittedName>
</protein>